<dbReference type="PANTHER" id="PTHR21451">
    <property type="entry name" value="HISTONE H3 METHYLTRANSFERASE"/>
    <property type="match status" value="1"/>
</dbReference>
<evidence type="ECO:0000256" key="1">
    <source>
        <dbReference type="ARBA" id="ARBA00004123"/>
    </source>
</evidence>
<keyword evidence="5 11" id="KW-0808">Transferase</keyword>
<evidence type="ECO:0000259" key="12">
    <source>
        <dbReference type="PROSITE" id="PS51569"/>
    </source>
</evidence>
<evidence type="ECO:0000256" key="5">
    <source>
        <dbReference type="ARBA" id="ARBA00022679"/>
    </source>
</evidence>
<dbReference type="InterPro" id="IPR025789">
    <property type="entry name" value="DOT1_dom"/>
</dbReference>
<dbReference type="Proteomes" id="UP000046392">
    <property type="component" value="Unplaced"/>
</dbReference>
<comment type="catalytic activity">
    <reaction evidence="10 11">
        <text>L-lysyl(79)-[histone H3] + 3 S-adenosyl-L-methionine = N(6),N(6),N(6)-trimethyl-L-lysyl(79)-[histone H3] + 3 S-adenosyl-L-homocysteine + 3 H(+)</text>
        <dbReference type="Rhea" id="RHEA:60328"/>
        <dbReference type="Rhea" id="RHEA-COMP:15549"/>
        <dbReference type="Rhea" id="RHEA-COMP:15552"/>
        <dbReference type="ChEBI" id="CHEBI:15378"/>
        <dbReference type="ChEBI" id="CHEBI:29969"/>
        <dbReference type="ChEBI" id="CHEBI:57856"/>
        <dbReference type="ChEBI" id="CHEBI:59789"/>
        <dbReference type="ChEBI" id="CHEBI:61961"/>
        <dbReference type="EC" id="2.1.1.360"/>
    </reaction>
</comment>
<protein>
    <recommendedName>
        <fullName evidence="3 11">Histone-lysine N-methyltransferase, H3 lysine-79 specific</fullName>
        <ecNumber evidence="2 11">2.1.1.360</ecNumber>
    </recommendedName>
    <alternativeName>
        <fullName evidence="9 11">Histone H3-K79 methyltransferase</fullName>
    </alternativeName>
</protein>
<comment type="function">
    <text evidence="11">Histone methyltransferase that specifically trimethylates histone H3 to form H3K79me3. This methylation is required for telomere silencing and for the pachytene checkpoint during the meiotic cell cycle by allowing the recruitment of RAD9 to double strand breaks. Nucleosomes are preferred as substrate compared to free histone.</text>
</comment>
<dbReference type="AlphaFoldDB" id="A0A0N5C654"/>
<dbReference type="Pfam" id="PF08123">
    <property type="entry name" value="DOT1"/>
    <property type="match status" value="1"/>
</dbReference>
<reference evidence="14" key="1">
    <citation type="submission" date="2017-02" db="UniProtKB">
        <authorList>
            <consortium name="WormBaseParasite"/>
        </authorList>
    </citation>
    <scope>IDENTIFICATION</scope>
</reference>
<evidence type="ECO:0000256" key="2">
    <source>
        <dbReference type="ARBA" id="ARBA00012190"/>
    </source>
</evidence>
<keyword evidence="13" id="KW-1185">Reference proteome</keyword>
<dbReference type="PROSITE" id="PS51569">
    <property type="entry name" value="DOT1"/>
    <property type="match status" value="1"/>
</dbReference>
<evidence type="ECO:0000313" key="13">
    <source>
        <dbReference type="Proteomes" id="UP000046392"/>
    </source>
</evidence>
<dbReference type="GO" id="GO:0005634">
    <property type="term" value="C:nucleus"/>
    <property type="evidence" value="ECO:0007669"/>
    <property type="project" value="UniProtKB-SubCell"/>
</dbReference>
<name>A0A0N5C654_STREA</name>
<dbReference type="GO" id="GO:0006281">
    <property type="term" value="P:DNA repair"/>
    <property type="evidence" value="ECO:0007669"/>
    <property type="project" value="TreeGrafter"/>
</dbReference>
<evidence type="ECO:0000313" key="14">
    <source>
        <dbReference type="WBParaSite" id="SPAL_0001342900.1"/>
    </source>
</evidence>
<proteinExistence type="inferred from homology"/>
<evidence type="ECO:0000256" key="11">
    <source>
        <dbReference type="RuleBase" id="RU271113"/>
    </source>
</evidence>
<evidence type="ECO:0000256" key="8">
    <source>
        <dbReference type="ARBA" id="ARBA00023242"/>
    </source>
</evidence>
<keyword evidence="7 11" id="KW-0156">Chromatin regulator</keyword>
<dbReference type="SUPFAM" id="SSF53335">
    <property type="entry name" value="S-adenosyl-L-methionine-dependent methyltransferases"/>
    <property type="match status" value="1"/>
</dbReference>
<keyword evidence="8 11" id="KW-0539">Nucleus</keyword>
<dbReference type="GO" id="GO:0032259">
    <property type="term" value="P:methylation"/>
    <property type="evidence" value="ECO:0007669"/>
    <property type="project" value="UniProtKB-KW"/>
</dbReference>
<dbReference type="PANTHER" id="PTHR21451:SF0">
    <property type="entry name" value="HISTONE-LYSINE N-METHYLTRANSFERASE, H3 LYSINE-79 SPECIFIC"/>
    <property type="match status" value="1"/>
</dbReference>
<evidence type="ECO:0000256" key="7">
    <source>
        <dbReference type="ARBA" id="ARBA00022853"/>
    </source>
</evidence>
<evidence type="ECO:0000256" key="10">
    <source>
        <dbReference type="ARBA" id="ARBA00047770"/>
    </source>
</evidence>
<dbReference type="WBParaSite" id="SPAL_0001342900.1">
    <property type="protein sequence ID" value="SPAL_0001342900.1"/>
    <property type="gene ID" value="SPAL_0001342900"/>
</dbReference>
<keyword evidence="4 11" id="KW-0489">Methyltransferase</keyword>
<organism evidence="13 14">
    <name type="scientific">Strongyloides papillosus</name>
    <name type="common">Intestinal threadworm</name>
    <dbReference type="NCBI Taxonomy" id="174720"/>
    <lineage>
        <taxon>Eukaryota</taxon>
        <taxon>Metazoa</taxon>
        <taxon>Ecdysozoa</taxon>
        <taxon>Nematoda</taxon>
        <taxon>Chromadorea</taxon>
        <taxon>Rhabditida</taxon>
        <taxon>Tylenchina</taxon>
        <taxon>Panagrolaimomorpha</taxon>
        <taxon>Strongyloidoidea</taxon>
        <taxon>Strongyloididae</taxon>
        <taxon>Strongyloides</taxon>
    </lineage>
</organism>
<comment type="miscellaneous">
    <text evidence="11">In contrast to other lysine histone methyltransferases, it does not contain a SET domain, suggesting the existence of another mechanism for methylation of lysine residues of histones.</text>
</comment>
<dbReference type="Gene3D" id="3.40.50.150">
    <property type="entry name" value="Vaccinia Virus protein VP39"/>
    <property type="match status" value="1"/>
</dbReference>
<dbReference type="GO" id="GO:0140956">
    <property type="term" value="F:histone H3K79 trimethyltransferase activity"/>
    <property type="evidence" value="ECO:0007669"/>
    <property type="project" value="UniProtKB-EC"/>
</dbReference>
<comment type="similarity">
    <text evidence="11">Belongs to the class I-like SAM-binding methyltransferase superfamily. DOT1 family.</text>
</comment>
<evidence type="ECO:0000256" key="3">
    <source>
        <dbReference type="ARBA" id="ARBA00020987"/>
    </source>
</evidence>
<feature type="domain" description="DOT1" evidence="12">
    <location>
        <begin position="1"/>
        <end position="260"/>
    </location>
</feature>
<dbReference type="InterPro" id="IPR030445">
    <property type="entry name" value="H3-K79_meTrfase"/>
</dbReference>
<comment type="subcellular location">
    <subcellularLocation>
        <location evidence="1 11">Nucleus</location>
    </subcellularLocation>
</comment>
<evidence type="ECO:0000256" key="4">
    <source>
        <dbReference type="ARBA" id="ARBA00022603"/>
    </source>
</evidence>
<dbReference type="EC" id="2.1.1.360" evidence="2 11"/>
<accession>A0A0N5C654</accession>
<evidence type="ECO:0000256" key="9">
    <source>
        <dbReference type="ARBA" id="ARBA00029821"/>
    </source>
</evidence>
<dbReference type="InterPro" id="IPR029063">
    <property type="entry name" value="SAM-dependent_MTases_sf"/>
</dbReference>
<dbReference type="STRING" id="174720.A0A0N5C654"/>
<evidence type="ECO:0000256" key="6">
    <source>
        <dbReference type="ARBA" id="ARBA00022691"/>
    </source>
</evidence>
<sequence>MQNLFKTFNKSVRKFRKSQSFYTVTPSSISMESYEFIENYIYAKIFKQRTDPNKKRQGFYDKVYGKILNRGGQEILKKFSLKTSDTLFDLGSGIGLIILQAATTTDVGKVVGIELVKEVYDISINLKNMFIHVMKFGNFKFQKNFEIINDDFLVNSNVVKICSKGSAIFINDKIFQPPTLNQIRDVLFYNLRNGVKKITVQNYKGRYSSRISRINNVVAILSKNKILDIGRTLSYGYNVGILHYYEIYHTKLNGNIILTTLD</sequence>
<keyword evidence="6 11" id="KW-0949">S-adenosyl-L-methionine</keyword>
<dbReference type="GO" id="GO:0000077">
    <property type="term" value="P:DNA damage checkpoint signaling"/>
    <property type="evidence" value="ECO:0007669"/>
    <property type="project" value="TreeGrafter"/>
</dbReference>